<reference evidence="1 2" key="2">
    <citation type="submission" date="2011-10" db="EMBL/GenBank/DDBJ databases">
        <title>The Genome Sequence of Simonsiella muelleri ATCC 29453.</title>
        <authorList>
            <consortium name="The Broad Institute Genome Sequencing Platform"/>
            <consortium name="The Broad Institute Genome Sequencing Center for Infectious Disease"/>
            <person name="Earl A."/>
            <person name="Ward D."/>
            <person name="Feldgarden M."/>
            <person name="Gevers D."/>
            <person name="Izard J."/>
            <person name="Baranova O.V."/>
            <person name="Blanton J.M."/>
            <person name="Tanner A.C."/>
            <person name="Dewhirst F."/>
            <person name="Young S.K."/>
            <person name="Zeng Q."/>
            <person name="Gargeya S."/>
            <person name="Fitzgerald M."/>
            <person name="Haas B."/>
            <person name="Abouelleil A."/>
            <person name="Alvarado L."/>
            <person name="Arachchi H.M."/>
            <person name="Berlin A."/>
            <person name="Brown A."/>
            <person name="Chapman S.B."/>
            <person name="Chen Z."/>
            <person name="Dunbar C."/>
            <person name="Freedman E."/>
            <person name="Gearin G."/>
            <person name="Goldberg J."/>
            <person name="Griggs A."/>
            <person name="Gujja S."/>
            <person name="Heiman D."/>
            <person name="Howarth C."/>
            <person name="Larson L."/>
            <person name="Lui A."/>
            <person name="MacDonald P.J.P."/>
            <person name="Montmayeur A."/>
            <person name="Murphy C."/>
            <person name="Neiman D."/>
            <person name="Pearson M."/>
            <person name="Priest M."/>
            <person name="Roberts A."/>
            <person name="Saif S."/>
            <person name="Shea T."/>
            <person name="Shenoy N."/>
            <person name="Sisk P."/>
            <person name="Stolte C."/>
            <person name="Sykes S."/>
            <person name="Wortman J."/>
            <person name="Nusbaum C."/>
            <person name="Birren B."/>
        </authorList>
    </citation>
    <scope>NUCLEOTIDE SEQUENCE [LARGE SCALE GENOMIC DNA]</scope>
    <source>
        <strain evidence="1 2">ATCC 29453</strain>
    </source>
</reference>
<protein>
    <recommendedName>
        <fullName evidence="3">DUF1877 family protein</fullName>
    </recommendedName>
</protein>
<dbReference type="AlphaFoldDB" id="V9HL09"/>
<dbReference type="HOGENOM" id="CLU_1488092_0_0_4"/>
<dbReference type="OrthoDB" id="8613663at2"/>
<gene>
    <name evidence="1" type="ORF">HMPREF9021_01460</name>
</gene>
<dbReference type="Proteomes" id="UP000017813">
    <property type="component" value="Unassembled WGS sequence"/>
</dbReference>
<evidence type="ECO:0000313" key="1">
    <source>
        <dbReference type="EMBL" id="EFG30854.1"/>
    </source>
</evidence>
<dbReference type="RefSeq" id="WP_002642448.1">
    <property type="nucleotide sequence ID" value="NZ_CP019448.1"/>
</dbReference>
<dbReference type="KEGG" id="smur:BWP33_07205"/>
<dbReference type="STRING" id="641147.HMPREF9021_01460"/>
<keyword evidence="2" id="KW-1185">Reference proteome</keyword>
<dbReference type="InterPro" id="IPR015068">
    <property type="entry name" value="DUF1877"/>
</dbReference>
<dbReference type="EMBL" id="ADCY02000045">
    <property type="protein sequence ID" value="EFG30854.1"/>
    <property type="molecule type" value="Genomic_DNA"/>
</dbReference>
<reference evidence="1 2" key="1">
    <citation type="submission" date="2010-03" db="EMBL/GenBank/DDBJ databases">
        <authorList>
            <consortium name="The Broad Institute Genome Sequencing Platform"/>
            <person name="Ward D."/>
            <person name="Earl A."/>
            <person name="Feldgarden M."/>
            <person name="Gevers D."/>
            <person name="Young S."/>
            <person name="Zeng Q."/>
            <person name="Koehrsen M."/>
            <person name="Alvarado L."/>
            <person name="Berlin A.M."/>
            <person name="Borenstein D."/>
            <person name="Chapman S.B."/>
            <person name="Chen Z."/>
            <person name="Engels R."/>
            <person name="Freedman E."/>
            <person name="Gellesch M."/>
            <person name="Goldberg J."/>
            <person name="Griggs A."/>
            <person name="Gujja S."/>
            <person name="Heilman E.R."/>
            <person name="Heiman D.I."/>
            <person name="Hepburn T.A."/>
            <person name="Howarth C."/>
            <person name="Jen D."/>
            <person name="Larson L."/>
            <person name="Mehta T."/>
            <person name="Park D."/>
            <person name="Pearson M."/>
            <person name="Richards J."/>
            <person name="Roberts A."/>
            <person name="Saif S."/>
            <person name="Shea T.D."/>
            <person name="Shenoy N."/>
            <person name="Sisk P."/>
            <person name="Stolte C."/>
            <person name="Sykes S.N."/>
            <person name="Walk T."/>
            <person name="White J."/>
            <person name="Yandava C."/>
            <person name="Izard J."/>
            <person name="Baranova O.V."/>
            <person name="Blanton J.M."/>
            <person name="Tanner A.C."/>
            <person name="Dewhirst F."/>
            <person name="Haas B."/>
            <person name="Nusbaum C."/>
            <person name="Birren B."/>
        </authorList>
    </citation>
    <scope>NUCLEOTIDE SEQUENCE [LARGE SCALE GENOMIC DNA]</scope>
    <source>
        <strain evidence="1 2">ATCC 29453</strain>
    </source>
</reference>
<dbReference type="SUPFAM" id="SSF111069">
    <property type="entry name" value="Hypothetical protein yfbM"/>
    <property type="match status" value="1"/>
</dbReference>
<dbReference type="InterPro" id="IPR035944">
    <property type="entry name" value="YfbM-like_sf"/>
</dbReference>
<accession>V9HL09</accession>
<name>V9HL09_9NEIS</name>
<dbReference type="Pfam" id="PF08974">
    <property type="entry name" value="DUF1877"/>
    <property type="match status" value="1"/>
</dbReference>
<organism evidence="1 2">
    <name type="scientific">Simonsiella muelleri ATCC 29453</name>
    <dbReference type="NCBI Taxonomy" id="641147"/>
    <lineage>
        <taxon>Bacteria</taxon>
        <taxon>Pseudomonadati</taxon>
        <taxon>Pseudomonadota</taxon>
        <taxon>Betaproteobacteria</taxon>
        <taxon>Neisseriales</taxon>
        <taxon>Neisseriaceae</taxon>
        <taxon>Simonsiella</taxon>
    </lineage>
</organism>
<comment type="caution">
    <text evidence="1">The sequence shown here is derived from an EMBL/GenBank/DDBJ whole genome shotgun (WGS) entry which is preliminary data.</text>
</comment>
<sequence length="181" mass="20481">MSGIIYTAYSPFGLDAIIHALENNVDRQTLNTVFTLPQEGDERYMTLPSMWRVLQSVLTGVDSPDNDCLTECIDGQNYLDGWCKKGAAWIEPERVTQIANALAKVDFAERLHIFNAYQNKVAQGLSPEAIKKHDVQFDGCDEFENMQSEKRQVALTACFKQLCDFYRHAAERGDGMIVEFC</sequence>
<dbReference type="eggNOG" id="ENOG5032U6B">
    <property type="taxonomic scope" value="Bacteria"/>
</dbReference>
<dbReference type="Gene3D" id="3.40.1760.10">
    <property type="entry name" value="YfbM-like super family"/>
    <property type="match status" value="1"/>
</dbReference>
<proteinExistence type="predicted"/>
<evidence type="ECO:0008006" key="3">
    <source>
        <dbReference type="Google" id="ProtNLM"/>
    </source>
</evidence>
<evidence type="ECO:0000313" key="2">
    <source>
        <dbReference type="Proteomes" id="UP000017813"/>
    </source>
</evidence>